<gene>
    <name evidence="2" type="ORF">PBIL07802_LOCUS24356</name>
</gene>
<feature type="compositionally biased region" description="Low complexity" evidence="1">
    <location>
        <begin position="147"/>
        <end position="163"/>
    </location>
</feature>
<reference evidence="2" key="1">
    <citation type="submission" date="2021-01" db="EMBL/GenBank/DDBJ databases">
        <authorList>
            <person name="Corre E."/>
            <person name="Pelletier E."/>
            <person name="Niang G."/>
            <person name="Scheremetjew M."/>
            <person name="Finn R."/>
            <person name="Kale V."/>
            <person name="Holt S."/>
            <person name="Cochrane G."/>
            <person name="Meng A."/>
            <person name="Brown T."/>
            <person name="Cohen L."/>
        </authorList>
    </citation>
    <scope>NUCLEOTIDE SEQUENCE</scope>
    <source>
        <strain evidence="2">NIES-2562</strain>
    </source>
</reference>
<feature type="compositionally biased region" description="Acidic residues" evidence="1">
    <location>
        <begin position="55"/>
        <end position="69"/>
    </location>
</feature>
<dbReference type="EMBL" id="HBIB01037320">
    <property type="protein sequence ID" value="CAE0262061.1"/>
    <property type="molecule type" value="Transcribed_RNA"/>
</dbReference>
<sequence>MALADEEYAKKLAEELEEGNGTRRTRRRATPKSLAEEELSDGEESDASFQNSSSDEYEEGDDGAWEDEAPTAKKRGQGKKKENTANAAEGKPAKGRKRKAGDEKPKPQPAARGQSKRKAVAKKVAAPRAPPVPQETKPAADSNHNGVVSASPARRRPSSTSTVHSDRPIPSSLLTSCRRVGLSKKARVRSLLSSP</sequence>
<feature type="region of interest" description="Disordered" evidence="1">
    <location>
        <begin position="1"/>
        <end position="172"/>
    </location>
</feature>
<evidence type="ECO:0000313" key="2">
    <source>
        <dbReference type="EMBL" id="CAE0262061.1"/>
    </source>
</evidence>
<feature type="compositionally biased region" description="Acidic residues" evidence="1">
    <location>
        <begin position="36"/>
        <end position="46"/>
    </location>
</feature>
<evidence type="ECO:0000256" key="1">
    <source>
        <dbReference type="SAM" id="MobiDB-lite"/>
    </source>
</evidence>
<accession>A0A7S3GCL8</accession>
<protein>
    <submittedName>
        <fullName evidence="2">Uncharacterized protein</fullName>
    </submittedName>
</protein>
<name>A0A7S3GCL8_9EUKA</name>
<proteinExistence type="predicted"/>
<organism evidence="2">
    <name type="scientific">Palpitomonas bilix</name>
    <dbReference type="NCBI Taxonomy" id="652834"/>
    <lineage>
        <taxon>Eukaryota</taxon>
        <taxon>Eukaryota incertae sedis</taxon>
    </lineage>
</organism>
<dbReference type="AlphaFoldDB" id="A0A7S3GCL8"/>